<name>A0A6I3XCU7_9BURK</name>
<comment type="similarity">
    <text evidence="1">Belongs to the iron-containing alcohol dehydrogenase family.</text>
</comment>
<evidence type="ECO:0000256" key="2">
    <source>
        <dbReference type="ARBA" id="ARBA00023002"/>
    </source>
</evidence>
<dbReference type="GO" id="GO:0004022">
    <property type="term" value="F:alcohol dehydrogenase (NAD+) activity"/>
    <property type="evidence" value="ECO:0007669"/>
    <property type="project" value="TreeGrafter"/>
</dbReference>
<dbReference type="SUPFAM" id="SSF56796">
    <property type="entry name" value="Dehydroquinate synthase-like"/>
    <property type="match status" value="1"/>
</dbReference>
<gene>
    <name evidence="6" type="ORF">GJV26_02490</name>
</gene>
<dbReference type="InterPro" id="IPR034786">
    <property type="entry name" value="MAR"/>
</dbReference>
<dbReference type="InterPro" id="IPR039697">
    <property type="entry name" value="Alcohol_dehydrogenase_Fe"/>
</dbReference>
<feature type="domain" description="Fe-containing alcohol dehydrogenase-like C-terminal" evidence="5">
    <location>
        <begin position="165"/>
        <end position="345"/>
    </location>
</feature>
<dbReference type="Gene3D" id="1.20.1090.10">
    <property type="entry name" value="Dehydroquinate synthase-like - alpha domain"/>
    <property type="match status" value="1"/>
</dbReference>
<dbReference type="GO" id="GO:0018506">
    <property type="term" value="F:maleylacetate reductase activity"/>
    <property type="evidence" value="ECO:0007669"/>
    <property type="project" value="InterPro"/>
</dbReference>
<dbReference type="GO" id="GO:0046872">
    <property type="term" value="F:metal ion binding"/>
    <property type="evidence" value="ECO:0007669"/>
    <property type="project" value="InterPro"/>
</dbReference>
<dbReference type="Pfam" id="PF25137">
    <property type="entry name" value="ADH_Fe_C"/>
    <property type="match status" value="1"/>
</dbReference>
<evidence type="ECO:0000259" key="4">
    <source>
        <dbReference type="Pfam" id="PF00465"/>
    </source>
</evidence>
<keyword evidence="7" id="KW-1185">Reference proteome</keyword>
<dbReference type="EMBL" id="WNWM01000002">
    <property type="protein sequence ID" value="MUI11361.1"/>
    <property type="molecule type" value="Genomic_DNA"/>
</dbReference>
<dbReference type="OrthoDB" id="9778433at2"/>
<dbReference type="Pfam" id="PF00465">
    <property type="entry name" value="Fe-ADH"/>
    <property type="match status" value="1"/>
</dbReference>
<dbReference type="Proteomes" id="UP000431684">
    <property type="component" value="Unassembled WGS sequence"/>
</dbReference>
<dbReference type="AlphaFoldDB" id="A0A6I3XCU7"/>
<reference evidence="6 7" key="1">
    <citation type="submission" date="2019-11" db="EMBL/GenBank/DDBJ databases">
        <title>Draft Genome Sequences of Six Type Strains of the Genus Massilia.</title>
        <authorList>
            <person name="Miess H."/>
            <person name="Frediansyah A."/>
            <person name="Goeker M."/>
            <person name="Gross H."/>
        </authorList>
    </citation>
    <scope>NUCLEOTIDE SEQUENCE [LARGE SCALE GENOMIC DNA]</scope>
    <source>
        <strain evidence="6 7">DSM 17513</strain>
    </source>
</reference>
<dbReference type="CDD" id="cd08177">
    <property type="entry name" value="MAR"/>
    <property type="match status" value="1"/>
</dbReference>
<evidence type="ECO:0000259" key="5">
    <source>
        <dbReference type="Pfam" id="PF25137"/>
    </source>
</evidence>
<protein>
    <submittedName>
        <fullName evidence="6">Iron-containing alcohol dehydrogenase</fullName>
    </submittedName>
</protein>
<evidence type="ECO:0000313" key="7">
    <source>
        <dbReference type="Proteomes" id="UP000431684"/>
    </source>
</evidence>
<dbReference type="Gene3D" id="3.40.50.1970">
    <property type="match status" value="1"/>
</dbReference>
<accession>A0A6I3XCU7</accession>
<keyword evidence="2" id="KW-0560">Oxidoreductase</keyword>
<evidence type="ECO:0000313" key="6">
    <source>
        <dbReference type="EMBL" id="MUI11361.1"/>
    </source>
</evidence>
<dbReference type="InterPro" id="IPR056798">
    <property type="entry name" value="ADH_Fe_C"/>
</dbReference>
<sequence>MEAFVYTALPVRVIFGAGTLTRTGEELATLGCGRALVLSTPEQEEAAHALKERLGSTCVAVFTQAAMHTPVEVTARALERLKVAGADCLVALGGGSAIGLAKALALRTGLPQIAIPTTYAGSEATPILGQTDSGVKTTQRTPDVLPEVIIYDVDLTLTLPPLLSATSGMNAIAHAVEALYARDANPVISLLAEQGITALARALPRIVSNPGDIDARSDALFGAWACGTCLGAVGMSVHHKLCHTLGGSFDLPHAPTHAVLLPHAVAYNAGHAPDAMVRIARALSSDSAAHGLYRLARSLGVPAGLKELGMPEAGLDDAVRLAVAAPYWNPRPIEAAGIRRLLDNAFHGRSPATV</sequence>
<evidence type="ECO:0000256" key="1">
    <source>
        <dbReference type="ARBA" id="ARBA00007358"/>
    </source>
</evidence>
<dbReference type="InterPro" id="IPR001670">
    <property type="entry name" value="ADH_Fe/GldA"/>
</dbReference>
<comment type="caution">
    <text evidence="6">The sequence shown here is derived from an EMBL/GenBank/DDBJ whole genome shotgun (WGS) entry which is preliminary data.</text>
</comment>
<feature type="domain" description="Alcohol dehydrogenase iron-type/glycerol dehydrogenase GldA" evidence="4">
    <location>
        <begin position="10"/>
        <end position="152"/>
    </location>
</feature>
<proteinExistence type="inferred from homology"/>
<evidence type="ECO:0000256" key="3">
    <source>
        <dbReference type="ARBA" id="ARBA00023027"/>
    </source>
</evidence>
<keyword evidence="3" id="KW-0520">NAD</keyword>
<dbReference type="PANTHER" id="PTHR11496">
    <property type="entry name" value="ALCOHOL DEHYDROGENASE"/>
    <property type="match status" value="1"/>
</dbReference>
<organism evidence="6 7">
    <name type="scientific">Pseudoduganella dura</name>
    <dbReference type="NCBI Taxonomy" id="321982"/>
    <lineage>
        <taxon>Bacteria</taxon>
        <taxon>Pseudomonadati</taxon>
        <taxon>Pseudomonadota</taxon>
        <taxon>Betaproteobacteria</taxon>
        <taxon>Burkholderiales</taxon>
        <taxon>Oxalobacteraceae</taxon>
        <taxon>Telluria group</taxon>
        <taxon>Pseudoduganella</taxon>
    </lineage>
</organism>
<dbReference type="PANTHER" id="PTHR11496:SF102">
    <property type="entry name" value="ALCOHOL DEHYDROGENASE 4"/>
    <property type="match status" value="1"/>
</dbReference>